<evidence type="ECO:0000256" key="2">
    <source>
        <dbReference type="ARBA" id="ARBA00023180"/>
    </source>
</evidence>
<evidence type="ECO:0000256" key="3">
    <source>
        <dbReference type="SAM" id="SignalP"/>
    </source>
</evidence>
<proteinExistence type="predicted"/>
<dbReference type="EMBL" id="SIHJ01000002">
    <property type="protein sequence ID" value="TWT33998.1"/>
    <property type="molecule type" value="Genomic_DNA"/>
</dbReference>
<keyword evidence="2" id="KW-0325">Glycoprotein</keyword>
<evidence type="ECO:0008006" key="6">
    <source>
        <dbReference type="Google" id="ProtNLM"/>
    </source>
</evidence>
<gene>
    <name evidence="4" type="ORF">KOR34_38340</name>
</gene>
<evidence type="ECO:0000313" key="4">
    <source>
        <dbReference type="EMBL" id="TWT33998.1"/>
    </source>
</evidence>
<comment type="caution">
    <text evidence="4">The sequence shown here is derived from an EMBL/GenBank/DDBJ whole genome shotgun (WGS) entry which is preliminary data.</text>
</comment>
<dbReference type="OrthoDB" id="9804686at2"/>
<name>A0A5C5V623_9BACT</name>
<keyword evidence="3" id="KW-0732">Signal</keyword>
<reference evidence="4 5" key="1">
    <citation type="submission" date="2019-02" db="EMBL/GenBank/DDBJ databases">
        <title>Deep-cultivation of Planctomycetes and their phenomic and genomic characterization uncovers novel biology.</title>
        <authorList>
            <person name="Wiegand S."/>
            <person name="Jogler M."/>
            <person name="Boedeker C."/>
            <person name="Pinto D."/>
            <person name="Vollmers J."/>
            <person name="Rivas-Marin E."/>
            <person name="Kohn T."/>
            <person name="Peeters S.H."/>
            <person name="Heuer A."/>
            <person name="Rast P."/>
            <person name="Oberbeckmann S."/>
            <person name="Bunk B."/>
            <person name="Jeske O."/>
            <person name="Meyerdierks A."/>
            <person name="Storesund J.E."/>
            <person name="Kallscheuer N."/>
            <person name="Luecker S."/>
            <person name="Lage O.M."/>
            <person name="Pohl T."/>
            <person name="Merkel B.J."/>
            <person name="Hornburger P."/>
            <person name="Mueller R.-W."/>
            <person name="Bruemmer F."/>
            <person name="Labrenz M."/>
            <person name="Spormann A.M."/>
            <person name="Op Den Camp H."/>
            <person name="Overmann J."/>
            <person name="Amann R."/>
            <person name="Jetten M.S.M."/>
            <person name="Mascher T."/>
            <person name="Medema M.H."/>
            <person name="Devos D.P."/>
            <person name="Kaster A.-K."/>
            <person name="Ovreas L."/>
            <person name="Rohde M."/>
            <person name="Galperin M.Y."/>
            <person name="Jogler C."/>
        </authorList>
    </citation>
    <scope>NUCLEOTIDE SEQUENCE [LARGE SCALE GENOMIC DNA]</scope>
    <source>
        <strain evidence="4 5">KOR34</strain>
    </source>
</reference>
<dbReference type="PANTHER" id="PTHR42970:SF1">
    <property type="entry name" value="PECTATE LYASE C-RELATED"/>
    <property type="match status" value="1"/>
</dbReference>
<protein>
    <recommendedName>
        <fullName evidence="6">Pectate lyase</fullName>
    </recommendedName>
</protein>
<dbReference type="InterPro" id="IPR012334">
    <property type="entry name" value="Pectin_lyas_fold"/>
</dbReference>
<dbReference type="PANTHER" id="PTHR42970">
    <property type="entry name" value="PECTATE LYASE C-RELATED"/>
    <property type="match status" value="1"/>
</dbReference>
<dbReference type="InterPro" id="IPR011050">
    <property type="entry name" value="Pectin_lyase_fold/virulence"/>
</dbReference>
<sequence precursor="true">MSFLTRVAALTAVVSLLVSSLCLAEPLRVDINSQNRSDMRSTGCENWRPTSDELSRAFGDIRVTLAAPAAGQGVDLVGAKSLVVDGLTLGADGARVLGGGEPAVLEVKIEGLSAGSHTFAGYHHAPSGEPGEFRVSVAGQGAESRVVPTTKATHDDELAASFIRFEAAAGSPVVIRVTATEGDRALLNGFELDAPDPTRSARVPTPAHLERHAVGDNGVVRLSWRPADSAVEHHVYLTKGASAAEAIAALDGADTDSESYLAHTTGDACTAPIKRNDSLVHYAWRVDSIDSDGQVTTGTPWVFRVRHLAFPTAEGWGRFAIGGRGGRVLHVTNLNDTGPGSLRAAVEATGPRTVVFDVSGLITLESRLTFSDENEFLTVAGQTAPGKGVCLRGQTFGGSGGNDTIVRFVRMRMGDKHGGRDGMGLAASDHCIVDHCSISWTIDEAFSSRQAKNITLQRTLISEALNPTGHGYAGSISGDVGSFHHNLLAHNWGRNWSIASGLNQANRHAGRLDIRNMVVYNFGRRTTDGGGAQVNFVGNYYKPGPATEIFTYLNPQFEHPAFGPQQYYVEGNVMEGVSGPEGPLPPFKGVDPRGEQDAPVTVPEPFFPSYVQTHTAEEAYENVLADVGCNVPMLDDHDNRVIRETREGTFTYTGRLGKPGIPDSQEDVGGWEDYPETHRAADWDADADGMPGAWEAKHGLDPNDPADGAVDSDGDGYTNLERYLNWLAAGNTLAP</sequence>
<dbReference type="RefSeq" id="WP_146567076.1">
    <property type="nucleotide sequence ID" value="NZ_SIHJ01000002.1"/>
</dbReference>
<dbReference type="InterPro" id="IPR052063">
    <property type="entry name" value="Polysaccharide_Lyase_1"/>
</dbReference>
<dbReference type="Gene3D" id="2.160.20.10">
    <property type="entry name" value="Single-stranded right-handed beta-helix, Pectin lyase-like"/>
    <property type="match status" value="1"/>
</dbReference>
<feature type="signal peptide" evidence="3">
    <location>
        <begin position="1"/>
        <end position="24"/>
    </location>
</feature>
<dbReference type="Proteomes" id="UP000316714">
    <property type="component" value="Unassembled WGS sequence"/>
</dbReference>
<keyword evidence="1" id="KW-0479">Metal-binding</keyword>
<dbReference type="SUPFAM" id="SSF51126">
    <property type="entry name" value="Pectin lyase-like"/>
    <property type="match status" value="1"/>
</dbReference>
<keyword evidence="5" id="KW-1185">Reference proteome</keyword>
<evidence type="ECO:0000313" key="5">
    <source>
        <dbReference type="Proteomes" id="UP000316714"/>
    </source>
</evidence>
<dbReference type="GO" id="GO:0046872">
    <property type="term" value="F:metal ion binding"/>
    <property type="evidence" value="ECO:0007669"/>
    <property type="project" value="UniProtKB-KW"/>
</dbReference>
<evidence type="ECO:0000256" key="1">
    <source>
        <dbReference type="ARBA" id="ARBA00022723"/>
    </source>
</evidence>
<organism evidence="4 5">
    <name type="scientific">Posidoniimonas corsicana</name>
    <dbReference type="NCBI Taxonomy" id="1938618"/>
    <lineage>
        <taxon>Bacteria</taxon>
        <taxon>Pseudomonadati</taxon>
        <taxon>Planctomycetota</taxon>
        <taxon>Planctomycetia</taxon>
        <taxon>Pirellulales</taxon>
        <taxon>Lacipirellulaceae</taxon>
        <taxon>Posidoniimonas</taxon>
    </lineage>
</organism>
<accession>A0A5C5V623</accession>
<dbReference type="AlphaFoldDB" id="A0A5C5V623"/>
<feature type="chain" id="PRO_5022666106" description="Pectate lyase" evidence="3">
    <location>
        <begin position="25"/>
        <end position="735"/>
    </location>
</feature>